<accession>A0A0B4ZJE6</accession>
<evidence type="ECO:0000313" key="3">
    <source>
        <dbReference type="EMBL" id="COS02025.1"/>
    </source>
</evidence>
<dbReference type="EMBL" id="CMWB01000059">
    <property type="protein sequence ID" value="CKJ32809.1"/>
    <property type="molecule type" value="Genomic_DNA"/>
</dbReference>
<organism evidence="2 4">
    <name type="scientific">Streptococcus pneumoniae</name>
    <dbReference type="NCBI Taxonomy" id="1313"/>
    <lineage>
        <taxon>Bacteria</taxon>
        <taxon>Bacillati</taxon>
        <taxon>Bacillota</taxon>
        <taxon>Bacilli</taxon>
        <taxon>Lactobacillales</taxon>
        <taxon>Streptococcaceae</taxon>
        <taxon>Streptococcus</taxon>
    </lineage>
</organism>
<gene>
    <name evidence="3" type="ORF">ERS021218_02239</name>
    <name evidence="2" type="ORF">ERS096071_02081</name>
</gene>
<feature type="compositionally biased region" description="Basic and acidic residues" evidence="1">
    <location>
        <begin position="34"/>
        <end position="57"/>
    </location>
</feature>
<dbReference type="RefSeq" id="WP_153299028.1">
    <property type="nucleotide sequence ID" value="NZ_CLAB01000049.1"/>
</dbReference>
<dbReference type="Proteomes" id="UP000046095">
    <property type="component" value="Unassembled WGS sequence"/>
</dbReference>
<dbReference type="PATRIC" id="fig|1313.5273.peg.652"/>
<protein>
    <submittedName>
        <fullName evidence="2">Uncharacterized protein</fullName>
    </submittedName>
</protein>
<reference evidence="3 5" key="1">
    <citation type="submission" date="2015-03" db="EMBL/GenBank/DDBJ databases">
        <authorList>
            <person name="Murphy D."/>
        </authorList>
    </citation>
    <scope>NUCLEOTIDE SEQUENCE [LARGE SCALE GENOMIC DNA]</scope>
    <source>
        <strain evidence="3 5">SMRU1708</strain>
    </source>
</reference>
<feature type="compositionally biased region" description="Basic and acidic residues" evidence="1">
    <location>
        <begin position="15"/>
        <end position="24"/>
    </location>
</feature>
<evidence type="ECO:0000256" key="1">
    <source>
        <dbReference type="SAM" id="MobiDB-lite"/>
    </source>
</evidence>
<name>A0A0B4ZJE6_STREE</name>
<sequence>MSDAVTIPTPTTPTLDKDGAKNEVEQAFSTKTSNIDKDNSLTNEKNRSERISENSKR</sequence>
<proteinExistence type="predicted"/>
<evidence type="ECO:0000313" key="5">
    <source>
        <dbReference type="Proteomes" id="UP000046095"/>
    </source>
</evidence>
<evidence type="ECO:0000313" key="2">
    <source>
        <dbReference type="EMBL" id="CKJ32809.1"/>
    </source>
</evidence>
<dbReference type="EMBL" id="CRVC01000051">
    <property type="protein sequence ID" value="COS02025.1"/>
    <property type="molecule type" value="Genomic_DNA"/>
</dbReference>
<feature type="region of interest" description="Disordered" evidence="1">
    <location>
        <begin position="1"/>
        <end position="57"/>
    </location>
</feature>
<evidence type="ECO:0000313" key="4">
    <source>
        <dbReference type="Proteomes" id="UP000045541"/>
    </source>
</evidence>
<dbReference type="AlphaFoldDB" id="A0A0B4ZJE6"/>
<reference evidence="2 4" key="2">
    <citation type="submission" date="2015-03" db="EMBL/GenBank/DDBJ databases">
        <authorList>
            <consortium name="Pathogen Informatics"/>
            <person name="Murphy D."/>
        </authorList>
    </citation>
    <scope>NUCLEOTIDE SEQUENCE [LARGE SCALE GENOMIC DNA]</scope>
    <source>
        <strain evidence="2 4">0310</strain>
    </source>
</reference>
<dbReference type="Proteomes" id="UP000045541">
    <property type="component" value="Unassembled WGS sequence"/>
</dbReference>